<comment type="caution">
    <text evidence="2">The sequence shown here is derived from an EMBL/GenBank/DDBJ whole genome shotgun (WGS) entry which is preliminary data.</text>
</comment>
<dbReference type="NCBIfam" id="TIGR03696">
    <property type="entry name" value="Rhs_assc_core"/>
    <property type="match status" value="1"/>
</dbReference>
<proteinExistence type="predicted"/>
<dbReference type="EMBL" id="JADIKI010000023">
    <property type="protein sequence ID" value="MFK2856166.1"/>
    <property type="molecule type" value="Genomic_DNA"/>
</dbReference>
<keyword evidence="1" id="KW-0732">Signal</keyword>
<keyword evidence="3" id="KW-1185">Reference proteome</keyword>
<protein>
    <recommendedName>
        <fullName evidence="4">RHS repeat-associated core domain-containing protein</fullName>
    </recommendedName>
</protein>
<organism evidence="2 3">
    <name type="scientific">Dyella humi</name>
    <dbReference type="NCBI Taxonomy" id="1770547"/>
    <lineage>
        <taxon>Bacteria</taxon>
        <taxon>Pseudomonadati</taxon>
        <taxon>Pseudomonadota</taxon>
        <taxon>Gammaproteobacteria</taxon>
        <taxon>Lysobacterales</taxon>
        <taxon>Rhodanobacteraceae</taxon>
        <taxon>Dyella</taxon>
    </lineage>
</organism>
<reference evidence="2 3" key="1">
    <citation type="submission" date="2020-10" db="EMBL/GenBank/DDBJ databases">
        <title>Phylogeny of dyella-like bacteria.</title>
        <authorList>
            <person name="Fu J."/>
        </authorList>
    </citation>
    <scope>NUCLEOTIDE SEQUENCE [LARGE SCALE GENOMIC DNA]</scope>
    <source>
        <strain evidence="2 3">DHG40</strain>
    </source>
</reference>
<dbReference type="InterPro" id="IPR022385">
    <property type="entry name" value="Rhs_assc_core"/>
</dbReference>
<dbReference type="PANTHER" id="PTHR32305:SF15">
    <property type="entry name" value="PROTEIN RHSA-RELATED"/>
    <property type="match status" value="1"/>
</dbReference>
<evidence type="ECO:0008006" key="4">
    <source>
        <dbReference type="Google" id="ProtNLM"/>
    </source>
</evidence>
<feature type="chain" id="PRO_5046127631" description="RHS repeat-associated core domain-containing protein" evidence="1">
    <location>
        <begin position="23"/>
        <end position="211"/>
    </location>
</feature>
<dbReference type="Proteomes" id="UP001620409">
    <property type="component" value="Unassembled WGS sequence"/>
</dbReference>
<evidence type="ECO:0000313" key="3">
    <source>
        <dbReference type="Proteomes" id="UP001620409"/>
    </source>
</evidence>
<name>A0ABW8IPH1_9GAMM</name>
<dbReference type="Gene3D" id="2.180.10.10">
    <property type="entry name" value="RHS repeat-associated core"/>
    <property type="match status" value="1"/>
</dbReference>
<feature type="signal peptide" evidence="1">
    <location>
        <begin position="1"/>
        <end position="22"/>
    </location>
</feature>
<dbReference type="PANTHER" id="PTHR32305">
    <property type="match status" value="1"/>
</dbReference>
<evidence type="ECO:0000256" key="1">
    <source>
        <dbReference type="SAM" id="SignalP"/>
    </source>
</evidence>
<dbReference type="InterPro" id="IPR050708">
    <property type="entry name" value="T6SS_VgrG/RHS"/>
</dbReference>
<evidence type="ECO:0000313" key="2">
    <source>
        <dbReference type="EMBL" id="MFK2856166.1"/>
    </source>
</evidence>
<accession>A0ABW8IPH1</accession>
<sequence length="211" mass="21827">MNGCQKLLLAALAVSLTSGVCARDYEAGTGRYIQSDPIGLNGGVSTYAYVGNAPLDAIDPTGENALVIAGGQIPGSINVFGHVANAVTGAGLYSYGNDTPLGSDPASYIKAQSLLRNQVVTLIPTTPQQDAAMIKFYSQFQGMNSVGKFDNCAARTNLALNAGGVPTQDIPFPGGLSRDVGTLPGAQQWFIPQGSPVPPELQALLPGFQKQ</sequence>
<gene>
    <name evidence="2" type="ORF">ISP18_16295</name>
</gene>